<feature type="compositionally biased region" description="Polar residues" evidence="1">
    <location>
        <begin position="123"/>
        <end position="138"/>
    </location>
</feature>
<feature type="region of interest" description="Disordered" evidence="1">
    <location>
        <begin position="228"/>
        <end position="284"/>
    </location>
</feature>
<evidence type="ECO:0000313" key="3">
    <source>
        <dbReference type="Proteomes" id="UP000800094"/>
    </source>
</evidence>
<feature type="compositionally biased region" description="Basic and acidic residues" evidence="1">
    <location>
        <begin position="258"/>
        <end position="274"/>
    </location>
</feature>
<dbReference type="EMBL" id="ML987189">
    <property type="protein sequence ID" value="KAF2256219.1"/>
    <property type="molecule type" value="Genomic_DNA"/>
</dbReference>
<proteinExistence type="predicted"/>
<dbReference type="AlphaFoldDB" id="A0A6A6J0J5"/>
<dbReference type="GeneID" id="54587659"/>
<feature type="compositionally biased region" description="Acidic residues" evidence="1">
    <location>
        <begin position="141"/>
        <end position="154"/>
    </location>
</feature>
<feature type="compositionally biased region" description="Polar residues" evidence="1">
    <location>
        <begin position="242"/>
        <end position="251"/>
    </location>
</feature>
<feature type="non-terminal residue" evidence="2">
    <location>
        <position position="1"/>
    </location>
</feature>
<accession>A0A6A6J0J5</accession>
<sequence>NNKSFRRRVCPSVTTFFRPTTSSALYRLRAFSSVGYSVGYSGDRTSFRSVRTVFFYKRTTAYALLSVGFPGATSCSNRHIYIRAPTHQTNQPKFPTMASRSRNFLPLSSVIFRRRSEQDLRDTTQSTNYQQSATTTALLDNIDEQADDDDDDEITALPSTAPSASSKASQKKKKKADTVTPPANRGTPSPGPATTQVGAVTEPILRREVESGWDKWVAKMKKPFRSIKARLGEKKRPRPQISGPTNFQHSETGGIVGIRDERGRLPHEREREQQRGVGGARVEL</sequence>
<organism evidence="2 3">
    <name type="scientific">Trematosphaeria pertusa</name>
    <dbReference type="NCBI Taxonomy" id="390896"/>
    <lineage>
        <taxon>Eukaryota</taxon>
        <taxon>Fungi</taxon>
        <taxon>Dikarya</taxon>
        <taxon>Ascomycota</taxon>
        <taxon>Pezizomycotina</taxon>
        <taxon>Dothideomycetes</taxon>
        <taxon>Pleosporomycetidae</taxon>
        <taxon>Pleosporales</taxon>
        <taxon>Massarineae</taxon>
        <taxon>Trematosphaeriaceae</taxon>
        <taxon>Trematosphaeria</taxon>
    </lineage>
</organism>
<name>A0A6A6J0J5_9PLEO</name>
<gene>
    <name evidence="2" type="ORF">BU26DRAFT_574176</name>
</gene>
<feature type="compositionally biased region" description="Basic residues" evidence="1">
    <location>
        <begin position="228"/>
        <end position="238"/>
    </location>
</feature>
<protein>
    <submittedName>
        <fullName evidence="2">Uncharacterized protein</fullName>
    </submittedName>
</protein>
<feature type="region of interest" description="Disordered" evidence="1">
    <location>
        <begin position="116"/>
        <end position="196"/>
    </location>
</feature>
<dbReference type="RefSeq" id="XP_033691223.1">
    <property type="nucleotide sequence ID" value="XM_033834329.1"/>
</dbReference>
<evidence type="ECO:0000256" key="1">
    <source>
        <dbReference type="SAM" id="MobiDB-lite"/>
    </source>
</evidence>
<reference evidence="2" key="1">
    <citation type="journal article" date="2020" name="Stud. Mycol.">
        <title>101 Dothideomycetes genomes: a test case for predicting lifestyles and emergence of pathogens.</title>
        <authorList>
            <person name="Haridas S."/>
            <person name="Albert R."/>
            <person name="Binder M."/>
            <person name="Bloem J."/>
            <person name="Labutti K."/>
            <person name="Salamov A."/>
            <person name="Andreopoulos B."/>
            <person name="Baker S."/>
            <person name="Barry K."/>
            <person name="Bills G."/>
            <person name="Bluhm B."/>
            <person name="Cannon C."/>
            <person name="Castanera R."/>
            <person name="Culley D."/>
            <person name="Daum C."/>
            <person name="Ezra D."/>
            <person name="Gonzalez J."/>
            <person name="Henrissat B."/>
            <person name="Kuo A."/>
            <person name="Liang C."/>
            <person name="Lipzen A."/>
            <person name="Lutzoni F."/>
            <person name="Magnuson J."/>
            <person name="Mondo S."/>
            <person name="Nolan M."/>
            <person name="Ohm R."/>
            <person name="Pangilinan J."/>
            <person name="Park H.-J."/>
            <person name="Ramirez L."/>
            <person name="Alfaro M."/>
            <person name="Sun H."/>
            <person name="Tritt A."/>
            <person name="Yoshinaga Y."/>
            <person name="Zwiers L.-H."/>
            <person name="Turgeon B."/>
            <person name="Goodwin S."/>
            <person name="Spatafora J."/>
            <person name="Crous P."/>
            <person name="Grigoriev I."/>
        </authorList>
    </citation>
    <scope>NUCLEOTIDE SEQUENCE</scope>
    <source>
        <strain evidence="2">CBS 122368</strain>
    </source>
</reference>
<feature type="compositionally biased region" description="Low complexity" evidence="1">
    <location>
        <begin position="155"/>
        <end position="168"/>
    </location>
</feature>
<evidence type="ECO:0000313" key="2">
    <source>
        <dbReference type="EMBL" id="KAF2256219.1"/>
    </source>
</evidence>
<keyword evidence="3" id="KW-1185">Reference proteome</keyword>
<dbReference type="Proteomes" id="UP000800094">
    <property type="component" value="Unassembled WGS sequence"/>
</dbReference>